<gene>
    <name evidence="9" type="ORF">ACFFU9_15340</name>
</gene>
<dbReference type="InterPro" id="IPR036890">
    <property type="entry name" value="HATPase_C_sf"/>
</dbReference>
<comment type="catalytic activity">
    <reaction evidence="1">
        <text>ATP + protein L-histidine = ADP + protein N-phospho-L-histidine.</text>
        <dbReference type="EC" id="2.7.13.3"/>
    </reaction>
</comment>
<dbReference type="SUPFAM" id="SSF55874">
    <property type="entry name" value="ATPase domain of HSP90 chaperone/DNA topoisomerase II/histidine kinase"/>
    <property type="match status" value="1"/>
</dbReference>
<dbReference type="PANTHER" id="PTHR43304:SF1">
    <property type="entry name" value="PAC DOMAIN-CONTAINING PROTEIN"/>
    <property type="match status" value="1"/>
</dbReference>
<dbReference type="PRINTS" id="PR00344">
    <property type="entry name" value="BCTRLSENSOR"/>
</dbReference>
<dbReference type="InterPro" id="IPR004358">
    <property type="entry name" value="Sig_transdc_His_kin-like_C"/>
</dbReference>
<dbReference type="Gene3D" id="3.30.450.20">
    <property type="entry name" value="PAS domain"/>
    <property type="match status" value="2"/>
</dbReference>
<evidence type="ECO:0000259" key="8">
    <source>
        <dbReference type="PROSITE" id="PS50113"/>
    </source>
</evidence>
<dbReference type="InterPro" id="IPR052162">
    <property type="entry name" value="Sensor_kinase/Photoreceptor"/>
</dbReference>
<keyword evidence="10" id="KW-1185">Reference proteome</keyword>
<dbReference type="CDD" id="cd00075">
    <property type="entry name" value="HATPase"/>
    <property type="match status" value="1"/>
</dbReference>
<dbReference type="SMART" id="SM00091">
    <property type="entry name" value="PAS"/>
    <property type="match status" value="2"/>
</dbReference>
<dbReference type="InterPro" id="IPR000014">
    <property type="entry name" value="PAS"/>
</dbReference>
<dbReference type="InterPro" id="IPR000700">
    <property type="entry name" value="PAS-assoc_C"/>
</dbReference>
<evidence type="ECO:0000256" key="5">
    <source>
        <dbReference type="ARBA" id="ARBA00022777"/>
    </source>
</evidence>
<dbReference type="EC" id="2.7.13.3" evidence="2"/>
<dbReference type="RefSeq" id="WP_379862365.1">
    <property type="nucleotide sequence ID" value="NZ_JBHMFC010000104.1"/>
</dbReference>
<proteinExistence type="predicted"/>
<dbReference type="CDD" id="cd00130">
    <property type="entry name" value="PAS"/>
    <property type="match status" value="2"/>
</dbReference>
<dbReference type="SUPFAM" id="SSF55785">
    <property type="entry name" value="PYP-like sensor domain (PAS domain)"/>
    <property type="match status" value="2"/>
</dbReference>
<dbReference type="EMBL" id="JBHMFC010000104">
    <property type="protein sequence ID" value="MFB9058117.1"/>
    <property type="molecule type" value="Genomic_DNA"/>
</dbReference>
<feature type="domain" description="PAC" evidence="8">
    <location>
        <begin position="218"/>
        <end position="270"/>
    </location>
</feature>
<dbReference type="PROSITE" id="PS50113">
    <property type="entry name" value="PAC"/>
    <property type="match status" value="1"/>
</dbReference>
<evidence type="ECO:0000259" key="6">
    <source>
        <dbReference type="PROSITE" id="PS50109"/>
    </source>
</evidence>
<dbReference type="Pfam" id="PF02518">
    <property type="entry name" value="HATPase_c"/>
    <property type="match status" value="1"/>
</dbReference>
<keyword evidence="5" id="KW-0418">Kinase</keyword>
<evidence type="ECO:0000256" key="1">
    <source>
        <dbReference type="ARBA" id="ARBA00000085"/>
    </source>
</evidence>
<feature type="domain" description="Histidine kinase" evidence="6">
    <location>
        <begin position="288"/>
        <end position="500"/>
    </location>
</feature>
<dbReference type="PROSITE" id="PS50112">
    <property type="entry name" value="PAS"/>
    <property type="match status" value="1"/>
</dbReference>
<accession>A0ABV5FF78</accession>
<feature type="domain" description="PAS" evidence="7">
    <location>
        <begin position="144"/>
        <end position="214"/>
    </location>
</feature>
<dbReference type="InterPro" id="IPR035965">
    <property type="entry name" value="PAS-like_dom_sf"/>
</dbReference>
<dbReference type="InterPro" id="IPR003594">
    <property type="entry name" value="HATPase_dom"/>
</dbReference>
<reference evidence="9 10" key="1">
    <citation type="submission" date="2024-09" db="EMBL/GenBank/DDBJ databases">
        <authorList>
            <person name="Sun Q."/>
            <person name="Mori K."/>
        </authorList>
    </citation>
    <scope>NUCLEOTIDE SEQUENCE [LARGE SCALE GENOMIC DNA]</scope>
    <source>
        <strain evidence="9 10">CECT 8622</strain>
    </source>
</reference>
<dbReference type="NCBIfam" id="TIGR00229">
    <property type="entry name" value="sensory_box"/>
    <property type="match status" value="1"/>
</dbReference>
<dbReference type="PANTHER" id="PTHR43304">
    <property type="entry name" value="PHYTOCHROME-LIKE PROTEIN CPH1"/>
    <property type="match status" value="1"/>
</dbReference>
<dbReference type="Pfam" id="PF13426">
    <property type="entry name" value="PAS_9"/>
    <property type="match status" value="1"/>
</dbReference>
<dbReference type="SMART" id="SM00086">
    <property type="entry name" value="PAC"/>
    <property type="match status" value="2"/>
</dbReference>
<evidence type="ECO:0000313" key="10">
    <source>
        <dbReference type="Proteomes" id="UP001589585"/>
    </source>
</evidence>
<sequence>MPTVNKNSLPSNSTSESIDLFSIIQEAATIGIWEFNIDNNVLYWSPMTKKIHEVEQEYEPQIESALNFYKEGYSRETIKDLYKKCIENFEPYDTELKIITALGKEKWVRVIGTVDIRNNKVYRVCGAFQDITEKTLANRKIALSEERFRKTFEYSKTGVALMNLDGNWLKINKHLCDLLGYDENDLKKTPYKTLIHKEDYTKHKAKFSDFINGKIASYTVQKRLVNKTGTPIWAIITKSLIKNNKGIPTHYVLHVEDINDSKTAELKIRALLDISEKQNKQLLNFAHIVSHNLRSHYSNLEMICSVIELEEPNFVETDNFSIIKTAIGKLGDTIHNLNDSINLKSKVLKNLKPVNLKDAIDNAILNIRQFAKTHNAIIHIAVDDSIKITTVPSYIHSIFHNLLTNAIKYKSPNRQLLINISATIEGKYVIITFKDNGIGINLDLHGEKIFGMYKTFHNQDNSNGLGLYITKNQVEALDGDIKVESEVNVGTIFTITLMNE</sequence>
<evidence type="ECO:0000256" key="2">
    <source>
        <dbReference type="ARBA" id="ARBA00012438"/>
    </source>
</evidence>
<protein>
    <recommendedName>
        <fullName evidence="2">histidine kinase</fullName>
        <ecNumber evidence="2">2.7.13.3</ecNumber>
    </recommendedName>
</protein>
<dbReference type="Gene3D" id="3.30.565.10">
    <property type="entry name" value="Histidine kinase-like ATPase, C-terminal domain"/>
    <property type="match status" value="1"/>
</dbReference>
<keyword evidence="4" id="KW-0808">Transferase</keyword>
<keyword evidence="3" id="KW-0597">Phosphoprotein</keyword>
<dbReference type="PROSITE" id="PS50109">
    <property type="entry name" value="HIS_KIN"/>
    <property type="match status" value="1"/>
</dbReference>
<evidence type="ECO:0000313" key="9">
    <source>
        <dbReference type="EMBL" id="MFB9058117.1"/>
    </source>
</evidence>
<evidence type="ECO:0000259" key="7">
    <source>
        <dbReference type="PROSITE" id="PS50112"/>
    </source>
</evidence>
<evidence type="ECO:0000256" key="4">
    <source>
        <dbReference type="ARBA" id="ARBA00022679"/>
    </source>
</evidence>
<evidence type="ECO:0000256" key="3">
    <source>
        <dbReference type="ARBA" id="ARBA00022553"/>
    </source>
</evidence>
<comment type="caution">
    <text evidence="9">The sequence shown here is derived from an EMBL/GenBank/DDBJ whole genome shotgun (WGS) entry which is preliminary data.</text>
</comment>
<name>A0ABV5FF78_9FLAO</name>
<dbReference type="InterPro" id="IPR001610">
    <property type="entry name" value="PAC"/>
</dbReference>
<dbReference type="InterPro" id="IPR005467">
    <property type="entry name" value="His_kinase_dom"/>
</dbReference>
<dbReference type="SMART" id="SM00387">
    <property type="entry name" value="HATPase_c"/>
    <property type="match status" value="1"/>
</dbReference>
<dbReference type="Proteomes" id="UP001589585">
    <property type="component" value="Unassembled WGS sequence"/>
</dbReference>
<organism evidence="9 10">
    <name type="scientific">Mariniflexile ostreae</name>
    <dbReference type="NCBI Taxonomy" id="1520892"/>
    <lineage>
        <taxon>Bacteria</taxon>
        <taxon>Pseudomonadati</taxon>
        <taxon>Bacteroidota</taxon>
        <taxon>Flavobacteriia</taxon>
        <taxon>Flavobacteriales</taxon>
        <taxon>Flavobacteriaceae</taxon>
        <taxon>Mariniflexile</taxon>
    </lineage>
</organism>